<dbReference type="InterPro" id="IPR045090">
    <property type="entry name" value="Pept_M3A_M3B"/>
</dbReference>
<evidence type="ECO:0000256" key="6">
    <source>
        <dbReference type="ARBA" id="ARBA00022833"/>
    </source>
</evidence>
<proteinExistence type="inferred from homology"/>
<accession>L8GRI4</accession>
<dbReference type="GO" id="GO:0046872">
    <property type="term" value="F:metal ion binding"/>
    <property type="evidence" value="ECO:0007669"/>
    <property type="project" value="UniProtKB-UniRule"/>
</dbReference>
<keyword evidence="4 10" id="KW-0479">Metal-binding</keyword>
<protein>
    <submittedName>
        <fullName evidence="12">Peptidase family M3 protein</fullName>
    </submittedName>
</protein>
<reference evidence="12 13" key="1">
    <citation type="journal article" date="2013" name="Genome Biol.">
        <title>Genome of Acanthamoeba castellanii highlights extensive lateral gene transfer and early evolution of tyrosine kinase signaling.</title>
        <authorList>
            <person name="Clarke M."/>
            <person name="Lohan A.J."/>
            <person name="Liu B."/>
            <person name="Lagkouvardos I."/>
            <person name="Roy S."/>
            <person name="Zafar N."/>
            <person name="Bertelli C."/>
            <person name="Schilde C."/>
            <person name="Kianianmomeni A."/>
            <person name="Burglin T.R."/>
            <person name="Frech C."/>
            <person name="Turcotte B."/>
            <person name="Kopec K.O."/>
            <person name="Synnott J.M."/>
            <person name="Choo C."/>
            <person name="Paponov I."/>
            <person name="Finkler A."/>
            <person name="Soon Heng Tan C."/>
            <person name="Hutchins A.P."/>
            <person name="Weinmeier T."/>
            <person name="Rattei T."/>
            <person name="Chu J.S."/>
            <person name="Gimenez G."/>
            <person name="Irimia M."/>
            <person name="Rigden D.J."/>
            <person name="Fitzpatrick D.A."/>
            <person name="Lorenzo-Morales J."/>
            <person name="Bateman A."/>
            <person name="Chiu C.H."/>
            <person name="Tang P."/>
            <person name="Hegemann P."/>
            <person name="Fromm H."/>
            <person name="Raoult D."/>
            <person name="Greub G."/>
            <person name="Miranda-Saavedra D."/>
            <person name="Chen N."/>
            <person name="Nash P."/>
            <person name="Ginger M.L."/>
            <person name="Horn M."/>
            <person name="Schaap P."/>
            <person name="Caler L."/>
            <person name="Loftus B."/>
        </authorList>
    </citation>
    <scope>NUCLEOTIDE SEQUENCE [LARGE SCALE GENOMIC DNA]</scope>
    <source>
        <strain evidence="12 13">Neff</strain>
    </source>
</reference>
<dbReference type="InterPro" id="IPR001567">
    <property type="entry name" value="Pept_M3A_M3B_dom"/>
</dbReference>
<comment type="subcellular location">
    <subcellularLocation>
        <location evidence="1">Mitochondrion</location>
    </subcellularLocation>
</comment>
<dbReference type="CDD" id="cd06457">
    <property type="entry name" value="M3A_MIP"/>
    <property type="match status" value="1"/>
</dbReference>
<gene>
    <name evidence="12" type="ORF">ACA1_390930</name>
</gene>
<evidence type="ECO:0000256" key="3">
    <source>
        <dbReference type="ARBA" id="ARBA00022670"/>
    </source>
</evidence>
<evidence type="ECO:0000256" key="1">
    <source>
        <dbReference type="ARBA" id="ARBA00004173"/>
    </source>
</evidence>
<dbReference type="GeneID" id="14915380"/>
<keyword evidence="9" id="KW-0496">Mitochondrion</keyword>
<evidence type="ECO:0000259" key="11">
    <source>
        <dbReference type="Pfam" id="PF01432"/>
    </source>
</evidence>
<keyword evidence="8 10" id="KW-0482">Metalloprotease</keyword>
<evidence type="ECO:0000256" key="4">
    <source>
        <dbReference type="ARBA" id="ARBA00022723"/>
    </source>
</evidence>
<dbReference type="GO" id="GO:0004222">
    <property type="term" value="F:metalloendopeptidase activity"/>
    <property type="evidence" value="ECO:0007669"/>
    <property type="project" value="InterPro"/>
</dbReference>
<dbReference type="AlphaFoldDB" id="L8GRI4"/>
<evidence type="ECO:0000256" key="7">
    <source>
        <dbReference type="ARBA" id="ARBA00022946"/>
    </source>
</evidence>
<sequence>GTQEPLLETKVDLVRTLDRISATICSVVDPAELCRNTHPSEEWVGAAEDCYAQLSTLIHHLNTDTSLYHATATVTNDGDGDSAFEKLTPEQQIAARAFKLEFELSGIHLPDDKRRRVVAINEDITALAYEFSVAASSGEDLSGSSLRLDESAIASLPPKLAKSVRRVGTQAVLPLNPTVLTTVLQHVDNGALRRQAFVLSQRHSPRALKLLDALLLKRDELAKVLEFPSYAALSLANRMAKKPATVHHFLDDLSRLVKGKADKEIDLLKGLKRQKEGAQDGGDTAIYGWDRLFYSEMCKTKTNLNEYFSLGHCMAGLDTIASNLFGLSLDVVPMDQSETWHPSVRKIRVTHETEGTVGYVYMDLFSRSNKFSHAANFAIQFSHLHATDAGTAGDPSTTAKPWLASELSNGYVLPRVALVCNFGTGPTAQRPSLLSHHDVETLFHEFGHTLATMLSRTEFQHVAGTRAQLDFVETPSTLMEYYAYSPRVLSLFARHWRTGAPIPESDLAALQANAARFGGMEAQLQVLYSMMDLRFHDAHPLPASTTDILRELQNRYYSIPYAEGTNMQASFGHLSGYGAGYYSYLFCRVFSANIWHRCFEHDPLNRQLGERYRAEILRYGGAKDPHEMMRALLGTEPSLDAYLTTLGLNNKQ</sequence>
<keyword evidence="13" id="KW-1185">Reference proteome</keyword>
<dbReference type="KEGG" id="acan:ACA1_390930"/>
<dbReference type="InterPro" id="IPR033851">
    <property type="entry name" value="M3A_MIP"/>
</dbReference>
<keyword evidence="7" id="KW-0809">Transit peptide</keyword>
<dbReference type="GO" id="GO:0006508">
    <property type="term" value="P:proteolysis"/>
    <property type="evidence" value="ECO:0007669"/>
    <property type="project" value="UniProtKB-KW"/>
</dbReference>
<evidence type="ECO:0000313" key="12">
    <source>
        <dbReference type="EMBL" id="ELR14746.1"/>
    </source>
</evidence>
<dbReference type="OrthoDB" id="17530at2759"/>
<dbReference type="PANTHER" id="PTHR11804">
    <property type="entry name" value="PROTEASE M3 THIMET OLIGOPEPTIDASE-RELATED"/>
    <property type="match status" value="1"/>
</dbReference>
<dbReference type="Gene3D" id="1.10.1370.10">
    <property type="entry name" value="Neurolysin, domain 3"/>
    <property type="match status" value="1"/>
</dbReference>
<evidence type="ECO:0000256" key="2">
    <source>
        <dbReference type="ARBA" id="ARBA00006040"/>
    </source>
</evidence>
<evidence type="ECO:0000256" key="9">
    <source>
        <dbReference type="ARBA" id="ARBA00023128"/>
    </source>
</evidence>
<dbReference type="InterPro" id="IPR024077">
    <property type="entry name" value="Neurolysin/TOP_dom2"/>
</dbReference>
<dbReference type="VEuPathDB" id="AmoebaDB:ACA1_390930"/>
<dbReference type="RefSeq" id="XP_004336759.1">
    <property type="nucleotide sequence ID" value="XM_004336711.1"/>
</dbReference>
<dbReference type="PANTHER" id="PTHR11804:SF79">
    <property type="entry name" value="MITOCHONDRIAL INTERMEDIATE PEPTIDASE"/>
    <property type="match status" value="1"/>
</dbReference>
<evidence type="ECO:0000256" key="8">
    <source>
        <dbReference type="ARBA" id="ARBA00023049"/>
    </source>
</evidence>
<evidence type="ECO:0000256" key="10">
    <source>
        <dbReference type="RuleBase" id="RU003435"/>
    </source>
</evidence>
<evidence type="ECO:0000313" key="13">
    <source>
        <dbReference type="Proteomes" id="UP000011083"/>
    </source>
</evidence>
<dbReference type="OMA" id="ALMFEYM"/>
<keyword evidence="6 10" id="KW-0862">Zinc</keyword>
<dbReference type="GO" id="GO:0006518">
    <property type="term" value="P:peptide metabolic process"/>
    <property type="evidence" value="ECO:0007669"/>
    <property type="project" value="TreeGrafter"/>
</dbReference>
<dbReference type="Proteomes" id="UP000011083">
    <property type="component" value="Unassembled WGS sequence"/>
</dbReference>
<keyword evidence="5 10" id="KW-0378">Hydrolase</keyword>
<feature type="domain" description="Peptidase M3A/M3B catalytic" evidence="11">
    <location>
        <begin position="184"/>
        <end position="647"/>
    </location>
</feature>
<dbReference type="GO" id="GO:0005739">
    <property type="term" value="C:mitochondrion"/>
    <property type="evidence" value="ECO:0007669"/>
    <property type="project" value="UniProtKB-SubCell"/>
</dbReference>
<dbReference type="Gene3D" id="3.40.390.10">
    <property type="entry name" value="Collagenase (Catalytic Domain)"/>
    <property type="match status" value="1"/>
</dbReference>
<comment type="cofactor">
    <cofactor evidence="10">
        <name>Zn(2+)</name>
        <dbReference type="ChEBI" id="CHEBI:29105"/>
    </cofactor>
    <text evidence="10">Binds 1 zinc ion.</text>
</comment>
<comment type="similarity">
    <text evidence="2 10">Belongs to the peptidase M3 family.</text>
</comment>
<name>L8GRI4_ACACF</name>
<evidence type="ECO:0000256" key="5">
    <source>
        <dbReference type="ARBA" id="ARBA00022801"/>
    </source>
</evidence>
<dbReference type="Pfam" id="PF01432">
    <property type="entry name" value="Peptidase_M3"/>
    <property type="match status" value="1"/>
</dbReference>
<dbReference type="STRING" id="1257118.L8GRI4"/>
<dbReference type="SUPFAM" id="SSF55486">
    <property type="entry name" value="Metalloproteases ('zincins'), catalytic domain"/>
    <property type="match status" value="1"/>
</dbReference>
<feature type="non-terminal residue" evidence="12">
    <location>
        <position position="652"/>
    </location>
</feature>
<organism evidence="12 13">
    <name type="scientific">Acanthamoeba castellanii (strain ATCC 30010 / Neff)</name>
    <dbReference type="NCBI Taxonomy" id="1257118"/>
    <lineage>
        <taxon>Eukaryota</taxon>
        <taxon>Amoebozoa</taxon>
        <taxon>Discosea</taxon>
        <taxon>Longamoebia</taxon>
        <taxon>Centramoebida</taxon>
        <taxon>Acanthamoebidae</taxon>
        <taxon>Acanthamoeba</taxon>
    </lineage>
</organism>
<dbReference type="InterPro" id="IPR024079">
    <property type="entry name" value="MetalloPept_cat_dom_sf"/>
</dbReference>
<keyword evidence="3 10" id="KW-0645">Protease</keyword>
<dbReference type="EMBL" id="KB008044">
    <property type="protein sequence ID" value="ELR14746.1"/>
    <property type="molecule type" value="Genomic_DNA"/>
</dbReference>